<dbReference type="PANTHER" id="PTHR10900">
    <property type="entry name" value="PERIOSTIN-RELATED"/>
    <property type="match status" value="1"/>
</dbReference>
<sequence>MKHLTLLFAATAAALVAPDQVTILDKQPAASNDVVQTWWDSSLSHSTKLFTSLERRITDSIRSFDASSYGFDNDDHHPHPPRRGHGGHRRGDKTKTIYELIKSNKYTTKFASLLDNDDFSDIKSLLDSNSHNKTLFVPTDKAFERIPHHGDKPPPKEFVLALLKYHISPGLHTAHDLITSHTLPSNLSLDTLGSRPQRLRISTGLLFTIRVNIISKIVYSNILAKNGVIHAIDHILVPPPSQEKIISLLPNTFSTFSLGLEKTELSIPDHKGGTLFAPTNSAFRRLGPRANAFLFSSHGLKYLKALLKYHFVVDQTLYSDAFYGESKDEKAAARERVQEGGKYWHVDLETLLEDKAIAVDVKKWKGWVSIVLNGFTRVVFQDGVASDGVVQVVGKVLIPPHEHRHGHTGEEEDDGKNIEVEELKARLERYVEREEEGGQAGDL</sequence>
<dbReference type="PANTHER" id="PTHR10900:SF125">
    <property type="entry name" value="FAS1 DOMAIN-CONTAINING PROTEIN YLR001C"/>
    <property type="match status" value="1"/>
</dbReference>
<dbReference type="EMBL" id="MU866225">
    <property type="protein sequence ID" value="KAK4175666.1"/>
    <property type="molecule type" value="Genomic_DNA"/>
</dbReference>
<dbReference type="InterPro" id="IPR000782">
    <property type="entry name" value="FAS1_domain"/>
</dbReference>
<feature type="chain" id="PRO_5042902524" evidence="2">
    <location>
        <begin position="19"/>
        <end position="443"/>
    </location>
</feature>
<reference evidence="4" key="2">
    <citation type="submission" date="2023-05" db="EMBL/GenBank/DDBJ databases">
        <authorList>
            <consortium name="Lawrence Berkeley National Laboratory"/>
            <person name="Steindorff A."/>
            <person name="Hensen N."/>
            <person name="Bonometti L."/>
            <person name="Westerberg I."/>
            <person name="Brannstrom I.O."/>
            <person name="Guillou S."/>
            <person name="Cros-Aarteil S."/>
            <person name="Calhoun S."/>
            <person name="Haridas S."/>
            <person name="Kuo A."/>
            <person name="Mondo S."/>
            <person name="Pangilinan J."/>
            <person name="Riley R."/>
            <person name="Labutti K."/>
            <person name="Andreopoulos B."/>
            <person name="Lipzen A."/>
            <person name="Chen C."/>
            <person name="Yanf M."/>
            <person name="Daum C."/>
            <person name="Ng V."/>
            <person name="Clum A."/>
            <person name="Ohm R."/>
            <person name="Martin F."/>
            <person name="Silar P."/>
            <person name="Natvig D."/>
            <person name="Lalanne C."/>
            <person name="Gautier V."/>
            <person name="Ament-Velasquez S.L."/>
            <person name="Kruys A."/>
            <person name="Hutchinson M.I."/>
            <person name="Powell A.J."/>
            <person name="Barry K."/>
            <person name="Miller A.N."/>
            <person name="Grigoriev I.V."/>
            <person name="Debuchy R."/>
            <person name="Gladieux P."/>
            <person name="Thoren M.H."/>
            <person name="Johannesson H."/>
        </authorList>
    </citation>
    <scope>NUCLEOTIDE SEQUENCE</scope>
    <source>
        <strain evidence="4">CBS 892.96</strain>
    </source>
</reference>
<feature type="domain" description="FAS1" evidence="3">
    <location>
        <begin position="229"/>
        <end position="397"/>
    </location>
</feature>
<feature type="region of interest" description="Disordered" evidence="1">
    <location>
        <begin position="70"/>
        <end position="91"/>
    </location>
</feature>
<dbReference type="Proteomes" id="UP001302321">
    <property type="component" value="Unassembled WGS sequence"/>
</dbReference>
<dbReference type="InterPro" id="IPR050904">
    <property type="entry name" value="Adhesion/Biosynth-related"/>
</dbReference>
<protein>
    <submittedName>
        <fullName evidence="4">FAS1 domain-containing protein</fullName>
    </submittedName>
</protein>
<evidence type="ECO:0000259" key="3">
    <source>
        <dbReference type="PROSITE" id="PS50213"/>
    </source>
</evidence>
<dbReference type="SMART" id="SM00554">
    <property type="entry name" value="FAS1"/>
    <property type="match status" value="2"/>
</dbReference>
<evidence type="ECO:0000313" key="4">
    <source>
        <dbReference type="EMBL" id="KAK4175666.1"/>
    </source>
</evidence>
<keyword evidence="2" id="KW-0732">Signal</keyword>
<dbReference type="InterPro" id="IPR036378">
    <property type="entry name" value="FAS1_dom_sf"/>
</dbReference>
<dbReference type="Pfam" id="PF02469">
    <property type="entry name" value="Fasciclin"/>
    <property type="match status" value="2"/>
</dbReference>
<keyword evidence="5" id="KW-1185">Reference proteome</keyword>
<feature type="compositionally biased region" description="Basic residues" evidence="1">
    <location>
        <begin position="79"/>
        <end position="91"/>
    </location>
</feature>
<feature type="domain" description="FAS1" evidence="3">
    <location>
        <begin position="94"/>
        <end position="236"/>
    </location>
</feature>
<reference evidence="4" key="1">
    <citation type="journal article" date="2023" name="Mol. Phylogenet. Evol.">
        <title>Genome-scale phylogeny and comparative genomics of the fungal order Sordariales.</title>
        <authorList>
            <person name="Hensen N."/>
            <person name="Bonometti L."/>
            <person name="Westerberg I."/>
            <person name="Brannstrom I.O."/>
            <person name="Guillou S."/>
            <person name="Cros-Aarteil S."/>
            <person name="Calhoun S."/>
            <person name="Haridas S."/>
            <person name="Kuo A."/>
            <person name="Mondo S."/>
            <person name="Pangilinan J."/>
            <person name="Riley R."/>
            <person name="LaButti K."/>
            <person name="Andreopoulos B."/>
            <person name="Lipzen A."/>
            <person name="Chen C."/>
            <person name="Yan M."/>
            <person name="Daum C."/>
            <person name="Ng V."/>
            <person name="Clum A."/>
            <person name="Steindorff A."/>
            <person name="Ohm R.A."/>
            <person name="Martin F."/>
            <person name="Silar P."/>
            <person name="Natvig D.O."/>
            <person name="Lalanne C."/>
            <person name="Gautier V."/>
            <person name="Ament-Velasquez S.L."/>
            <person name="Kruys A."/>
            <person name="Hutchinson M.I."/>
            <person name="Powell A.J."/>
            <person name="Barry K."/>
            <person name="Miller A.N."/>
            <person name="Grigoriev I.V."/>
            <person name="Debuchy R."/>
            <person name="Gladieux P."/>
            <person name="Hiltunen Thoren M."/>
            <person name="Johannesson H."/>
        </authorList>
    </citation>
    <scope>NUCLEOTIDE SEQUENCE</scope>
    <source>
        <strain evidence="4">CBS 892.96</strain>
    </source>
</reference>
<dbReference type="SUPFAM" id="SSF82153">
    <property type="entry name" value="FAS1 domain"/>
    <property type="match status" value="2"/>
</dbReference>
<proteinExistence type="predicted"/>
<evidence type="ECO:0000313" key="5">
    <source>
        <dbReference type="Proteomes" id="UP001302321"/>
    </source>
</evidence>
<gene>
    <name evidence="4" type="ORF">QBC36DRAFT_20988</name>
</gene>
<name>A0AAN6W7A4_9PEZI</name>
<evidence type="ECO:0000256" key="2">
    <source>
        <dbReference type="SAM" id="SignalP"/>
    </source>
</evidence>
<accession>A0AAN6W7A4</accession>
<comment type="caution">
    <text evidence="4">The sequence shown here is derived from an EMBL/GenBank/DDBJ whole genome shotgun (WGS) entry which is preliminary data.</text>
</comment>
<feature type="signal peptide" evidence="2">
    <location>
        <begin position="1"/>
        <end position="18"/>
    </location>
</feature>
<dbReference type="AlphaFoldDB" id="A0AAN6W7A4"/>
<dbReference type="PROSITE" id="PS50213">
    <property type="entry name" value="FAS1"/>
    <property type="match status" value="2"/>
</dbReference>
<evidence type="ECO:0000256" key="1">
    <source>
        <dbReference type="SAM" id="MobiDB-lite"/>
    </source>
</evidence>
<organism evidence="4 5">
    <name type="scientific">Triangularia setosa</name>
    <dbReference type="NCBI Taxonomy" id="2587417"/>
    <lineage>
        <taxon>Eukaryota</taxon>
        <taxon>Fungi</taxon>
        <taxon>Dikarya</taxon>
        <taxon>Ascomycota</taxon>
        <taxon>Pezizomycotina</taxon>
        <taxon>Sordariomycetes</taxon>
        <taxon>Sordariomycetidae</taxon>
        <taxon>Sordariales</taxon>
        <taxon>Podosporaceae</taxon>
        <taxon>Triangularia</taxon>
    </lineage>
</organism>
<dbReference type="Gene3D" id="2.30.180.10">
    <property type="entry name" value="FAS1 domain"/>
    <property type="match status" value="2"/>
</dbReference>